<dbReference type="InterPro" id="IPR005477">
    <property type="entry name" value="Dxylulose-5-P_synthase"/>
</dbReference>
<dbReference type="Proteomes" id="UP000298340">
    <property type="component" value="Unassembled WGS sequence"/>
</dbReference>
<feature type="non-terminal residue" evidence="6">
    <location>
        <position position="65"/>
    </location>
</feature>
<dbReference type="GO" id="GO:0005829">
    <property type="term" value="C:cytosol"/>
    <property type="evidence" value="ECO:0007669"/>
    <property type="project" value="TreeGrafter"/>
</dbReference>
<dbReference type="EC" id="2.2.1.7" evidence="6"/>
<proteinExistence type="predicted"/>
<keyword evidence="4" id="KW-0460">Magnesium</keyword>
<gene>
    <name evidence="6" type="ORF">D0809_28715</name>
</gene>
<dbReference type="EMBL" id="QWDN01000884">
    <property type="protein sequence ID" value="TEB40810.1"/>
    <property type="molecule type" value="Genomic_DNA"/>
</dbReference>
<dbReference type="RefSeq" id="WP_306462613.1">
    <property type="nucleotide sequence ID" value="NZ_QWDN01000884.1"/>
</dbReference>
<evidence type="ECO:0000256" key="4">
    <source>
        <dbReference type="ARBA" id="ARBA00022842"/>
    </source>
</evidence>
<comment type="caution">
    <text evidence="6">The sequence shown here is derived from an EMBL/GenBank/DDBJ whole genome shotgun (WGS) entry which is preliminary data.</text>
</comment>
<dbReference type="InterPro" id="IPR029061">
    <property type="entry name" value="THDP-binding"/>
</dbReference>
<comment type="cofactor">
    <cofactor evidence="1">
        <name>Mg(2+)</name>
        <dbReference type="ChEBI" id="CHEBI:18420"/>
    </cofactor>
</comment>
<evidence type="ECO:0000256" key="3">
    <source>
        <dbReference type="ARBA" id="ARBA00022679"/>
    </source>
</evidence>
<evidence type="ECO:0000256" key="5">
    <source>
        <dbReference type="ARBA" id="ARBA00023052"/>
    </source>
</evidence>
<dbReference type="GO" id="GO:0016114">
    <property type="term" value="P:terpenoid biosynthetic process"/>
    <property type="evidence" value="ECO:0007669"/>
    <property type="project" value="InterPro"/>
</dbReference>
<reference evidence="6 7" key="1">
    <citation type="journal article" date="2018" name="Syst. Appl. Microbiol.">
        <title>Flavobacterium circumlabens sp. nov. and Flavobacterium cupreum sp. nov., two psychrotrophic species isolated from Antarctic environmental samples.</title>
        <authorList>
            <person name="Kralova S."/>
            <person name="Busse H.J."/>
            <person name="Svec P."/>
            <person name="Maslanova I."/>
            <person name="Stankova E."/>
            <person name="Bartak M."/>
            <person name="Sedlacek I."/>
        </authorList>
    </citation>
    <scope>NUCLEOTIDE SEQUENCE [LARGE SCALE GENOMIC DNA]</scope>
    <source>
        <strain evidence="6 7">CCM 8828</strain>
    </source>
</reference>
<dbReference type="SUPFAM" id="SSF52518">
    <property type="entry name" value="Thiamin diphosphate-binding fold (THDP-binding)"/>
    <property type="match status" value="1"/>
</dbReference>
<sequence>MKSNLLSNISNPADLRLLDETQLPQLAKELRDFIIDIVSVKEGHLGASLGVVELTIALHYVFNTP</sequence>
<dbReference type="Pfam" id="PF13292">
    <property type="entry name" value="DXP_synthase_N"/>
    <property type="match status" value="1"/>
</dbReference>
<evidence type="ECO:0000256" key="2">
    <source>
        <dbReference type="ARBA" id="ARBA00011738"/>
    </source>
</evidence>
<keyword evidence="3 6" id="KW-0808">Transferase</keyword>
<dbReference type="PANTHER" id="PTHR43322:SF5">
    <property type="entry name" value="1-DEOXY-D-XYLULOSE-5-PHOSPHATE SYNTHASE, CHLOROPLASTIC"/>
    <property type="match status" value="1"/>
</dbReference>
<evidence type="ECO:0000313" key="6">
    <source>
        <dbReference type="EMBL" id="TEB40810.1"/>
    </source>
</evidence>
<evidence type="ECO:0000313" key="7">
    <source>
        <dbReference type="Proteomes" id="UP000298340"/>
    </source>
</evidence>
<accession>A0A4Y7U312</accession>
<dbReference type="AlphaFoldDB" id="A0A4Y7U312"/>
<protein>
    <submittedName>
        <fullName evidence="6">1-deoxy-D-xylulose-5-phosphate synthase</fullName>
        <ecNumber evidence="6">2.2.1.7</ecNumber>
    </submittedName>
</protein>
<dbReference type="Gene3D" id="3.40.50.970">
    <property type="match status" value="1"/>
</dbReference>
<evidence type="ECO:0000256" key="1">
    <source>
        <dbReference type="ARBA" id="ARBA00001946"/>
    </source>
</evidence>
<dbReference type="GO" id="GO:0019288">
    <property type="term" value="P:isopentenyl diphosphate biosynthetic process, methylerythritol 4-phosphate pathway"/>
    <property type="evidence" value="ECO:0007669"/>
    <property type="project" value="TreeGrafter"/>
</dbReference>
<keyword evidence="5" id="KW-0786">Thiamine pyrophosphate</keyword>
<dbReference type="PANTHER" id="PTHR43322">
    <property type="entry name" value="1-D-DEOXYXYLULOSE 5-PHOSPHATE SYNTHASE-RELATED"/>
    <property type="match status" value="1"/>
</dbReference>
<comment type="subunit">
    <text evidence="2">Homodimer.</text>
</comment>
<name>A0A4Y7U312_9FLAO</name>
<dbReference type="GO" id="GO:0008661">
    <property type="term" value="F:1-deoxy-D-xylulose-5-phosphate synthase activity"/>
    <property type="evidence" value="ECO:0007669"/>
    <property type="project" value="UniProtKB-EC"/>
</dbReference>
<organism evidence="6 7">
    <name type="scientific">Flavobacterium circumlabens</name>
    <dbReference type="NCBI Taxonomy" id="2133765"/>
    <lineage>
        <taxon>Bacteria</taxon>
        <taxon>Pseudomonadati</taxon>
        <taxon>Bacteroidota</taxon>
        <taxon>Flavobacteriia</taxon>
        <taxon>Flavobacteriales</taxon>
        <taxon>Flavobacteriaceae</taxon>
        <taxon>Flavobacterium</taxon>
    </lineage>
</organism>